<dbReference type="FunFam" id="1.25.40.10:FF:000158">
    <property type="entry name" value="pentatricopeptide repeat-containing protein At2g33680"/>
    <property type="match status" value="1"/>
</dbReference>
<dbReference type="GO" id="GO:0003723">
    <property type="term" value="F:RNA binding"/>
    <property type="evidence" value="ECO:0007669"/>
    <property type="project" value="InterPro"/>
</dbReference>
<evidence type="ECO:0000256" key="1">
    <source>
        <dbReference type="ARBA" id="ARBA00022737"/>
    </source>
</evidence>
<dbReference type="PANTHER" id="PTHR47926:SF370">
    <property type="entry name" value="DYW DOMAIN-CONTAINING PROTEIN"/>
    <property type="match status" value="1"/>
</dbReference>
<dbReference type="PANTHER" id="PTHR47926">
    <property type="entry name" value="PENTATRICOPEPTIDE REPEAT-CONTAINING PROTEIN"/>
    <property type="match status" value="1"/>
</dbReference>
<evidence type="ECO:0000313" key="4">
    <source>
        <dbReference type="Proteomes" id="UP000594261"/>
    </source>
</evidence>
<accession>A0A7N2LA83</accession>
<dbReference type="Gramene" id="QL03p058226:mrna">
    <property type="protein sequence ID" value="QL03p058226:mrna"/>
    <property type="gene ID" value="QL03p058226"/>
</dbReference>
<reference evidence="3" key="2">
    <citation type="submission" date="2021-01" db="UniProtKB">
        <authorList>
            <consortium name="EnsemblPlants"/>
        </authorList>
    </citation>
    <scope>IDENTIFICATION</scope>
</reference>
<dbReference type="InterPro" id="IPR002885">
    <property type="entry name" value="PPR_rpt"/>
</dbReference>
<dbReference type="InterPro" id="IPR011990">
    <property type="entry name" value="TPR-like_helical_dom_sf"/>
</dbReference>
<evidence type="ECO:0000313" key="3">
    <source>
        <dbReference type="EnsemblPlants" id="QL03p058226:mrna"/>
    </source>
</evidence>
<dbReference type="GO" id="GO:0099402">
    <property type="term" value="P:plant organ development"/>
    <property type="evidence" value="ECO:0007669"/>
    <property type="project" value="UniProtKB-ARBA"/>
</dbReference>
<dbReference type="EMBL" id="LRBV02000003">
    <property type="status" value="NOT_ANNOTATED_CDS"/>
    <property type="molecule type" value="Genomic_DNA"/>
</dbReference>
<reference evidence="3 4" key="1">
    <citation type="journal article" date="2016" name="G3 (Bethesda)">
        <title>First Draft Assembly and Annotation of the Genome of a California Endemic Oak Quercus lobata Nee (Fagaceae).</title>
        <authorList>
            <person name="Sork V.L."/>
            <person name="Fitz-Gibbon S.T."/>
            <person name="Puiu D."/>
            <person name="Crepeau M."/>
            <person name="Gugger P.F."/>
            <person name="Sherman R."/>
            <person name="Stevens K."/>
            <person name="Langley C.H."/>
            <person name="Pellegrini M."/>
            <person name="Salzberg S.L."/>
        </authorList>
    </citation>
    <scope>NUCLEOTIDE SEQUENCE [LARGE SCALE GENOMIC DNA]</scope>
    <source>
        <strain evidence="3 4">cv. SW786</strain>
    </source>
</reference>
<dbReference type="Pfam" id="PF01535">
    <property type="entry name" value="PPR"/>
    <property type="match status" value="1"/>
</dbReference>
<dbReference type="Gene3D" id="1.25.40.10">
    <property type="entry name" value="Tetratricopeptide repeat domain"/>
    <property type="match status" value="2"/>
</dbReference>
<evidence type="ECO:0000256" key="2">
    <source>
        <dbReference type="PROSITE-ProRule" id="PRU00708"/>
    </source>
</evidence>
<evidence type="ECO:0008006" key="5">
    <source>
        <dbReference type="Google" id="ProtNLM"/>
    </source>
</evidence>
<dbReference type="InterPro" id="IPR046960">
    <property type="entry name" value="PPR_At4g14850-like_plant"/>
</dbReference>
<dbReference type="EnsemblPlants" id="QL03p058226:mrna">
    <property type="protein sequence ID" value="QL03p058226:mrna"/>
    <property type="gene ID" value="QL03p058226"/>
</dbReference>
<dbReference type="AlphaFoldDB" id="A0A7N2LA83"/>
<dbReference type="FunFam" id="1.25.40.10:FF:000780">
    <property type="entry name" value="Pentatricopeptide repeat-containing protein isoform A"/>
    <property type="match status" value="1"/>
</dbReference>
<dbReference type="Pfam" id="PF13812">
    <property type="entry name" value="PPR_3"/>
    <property type="match status" value="1"/>
</dbReference>
<keyword evidence="1" id="KW-0677">Repeat</keyword>
<dbReference type="InParanoid" id="A0A7N2LA83"/>
<feature type="repeat" description="PPR" evidence="2">
    <location>
        <begin position="191"/>
        <end position="225"/>
    </location>
</feature>
<keyword evidence="4" id="KW-1185">Reference proteome</keyword>
<proteinExistence type="predicted"/>
<name>A0A7N2LA83_QUELO</name>
<feature type="repeat" description="PPR" evidence="2">
    <location>
        <begin position="299"/>
        <end position="334"/>
    </location>
</feature>
<dbReference type="OMA" id="QKENHAF"/>
<feature type="repeat" description="PPR" evidence="2">
    <location>
        <begin position="160"/>
        <end position="190"/>
    </location>
</feature>
<organism evidence="3 4">
    <name type="scientific">Quercus lobata</name>
    <name type="common">Valley oak</name>
    <dbReference type="NCBI Taxonomy" id="97700"/>
    <lineage>
        <taxon>Eukaryota</taxon>
        <taxon>Viridiplantae</taxon>
        <taxon>Streptophyta</taxon>
        <taxon>Embryophyta</taxon>
        <taxon>Tracheophyta</taxon>
        <taxon>Spermatophyta</taxon>
        <taxon>Magnoliopsida</taxon>
        <taxon>eudicotyledons</taxon>
        <taxon>Gunneridae</taxon>
        <taxon>Pentapetalae</taxon>
        <taxon>rosids</taxon>
        <taxon>fabids</taxon>
        <taxon>Fagales</taxon>
        <taxon>Fagaceae</taxon>
        <taxon>Quercus</taxon>
    </lineage>
</organism>
<dbReference type="Proteomes" id="UP000594261">
    <property type="component" value="Chromosome 3"/>
</dbReference>
<sequence>MFVSMVQDGHPEKTLNTFVSIVQDGNCVNDPFSFTCAMKACGSLAYKKLALQLHGLVEKFDFGSNAYMAIQNSIMDMYIKSGKSLSTFVDIDVESRCYTEFHDICQRQKYVSIEEQQHGYTIKTGMDSSVAIGNAVVTMYTKCGNVQKENHAFKLMPMRDIISWTAMITAFSKIGDIEKPRQCFDQMPEQNVITWNSMLGTYTQHGFWEEGLKLFTLMQRQGVKPDWVTFATSSSACADLAILKLGIHIVSQAEKLGFGSNVSVANNVVSMYSRYAQNGQGRKVIEIFENMLEMKCSPDHISYVSVLSGCSHAGLVTEGKQYFYSMTEDFGISPTSERFSCMVDLLGRAGLLEEAKNLIDGMPFKPNDAIWGALLGACQIHCESKLADVAMKNSLEFDVEESEVTSF</sequence>
<dbReference type="GO" id="GO:0009451">
    <property type="term" value="P:RNA modification"/>
    <property type="evidence" value="ECO:0007669"/>
    <property type="project" value="InterPro"/>
</dbReference>
<dbReference type="PROSITE" id="PS51375">
    <property type="entry name" value="PPR"/>
    <property type="match status" value="3"/>
</dbReference>
<dbReference type="Pfam" id="PF13041">
    <property type="entry name" value="PPR_2"/>
    <property type="match status" value="1"/>
</dbReference>
<dbReference type="NCBIfam" id="TIGR00756">
    <property type="entry name" value="PPR"/>
    <property type="match status" value="4"/>
</dbReference>
<protein>
    <recommendedName>
        <fullName evidence="5">Pentatricopeptide repeat-containing protein</fullName>
    </recommendedName>
</protein>